<evidence type="ECO:0000313" key="1">
    <source>
        <dbReference type="EMBL" id="KGB35542.1"/>
    </source>
</evidence>
<proteinExistence type="predicted"/>
<protein>
    <submittedName>
        <fullName evidence="1">Uncharacterized protein</fullName>
    </submittedName>
</protein>
<organism evidence="1">
    <name type="scientific">Schistosoma haematobium</name>
    <name type="common">Blood fluke</name>
    <dbReference type="NCBI Taxonomy" id="6185"/>
    <lineage>
        <taxon>Eukaryota</taxon>
        <taxon>Metazoa</taxon>
        <taxon>Spiralia</taxon>
        <taxon>Lophotrochozoa</taxon>
        <taxon>Platyhelminthes</taxon>
        <taxon>Trematoda</taxon>
        <taxon>Digenea</taxon>
        <taxon>Strigeidida</taxon>
        <taxon>Schistosomatoidea</taxon>
        <taxon>Schistosomatidae</taxon>
        <taxon>Schistosoma</taxon>
    </lineage>
</organism>
<dbReference type="AlphaFoldDB" id="A0A094ZN69"/>
<reference evidence="1" key="1">
    <citation type="journal article" date="2012" name="Nat. Genet.">
        <title>Whole-genome sequence of Schistosoma haematobium.</title>
        <authorList>
            <person name="Young N.D."/>
            <person name="Jex A.R."/>
            <person name="Li B."/>
            <person name="Liu S."/>
            <person name="Yang L."/>
            <person name="Xiong Z."/>
            <person name="Li Y."/>
            <person name="Cantacessi C."/>
            <person name="Hall R.S."/>
            <person name="Xu X."/>
            <person name="Chen F."/>
            <person name="Wu X."/>
            <person name="Zerlotini A."/>
            <person name="Oliveira G."/>
            <person name="Hofmann A."/>
            <person name="Zhang G."/>
            <person name="Fang X."/>
            <person name="Kang Y."/>
            <person name="Campbell B.E."/>
            <person name="Loukas A."/>
            <person name="Ranganathan S."/>
            <person name="Rollinson D."/>
            <person name="Rinaldi G."/>
            <person name="Brindley P.J."/>
            <person name="Yang H."/>
            <person name="Wang J."/>
            <person name="Wang J."/>
            <person name="Gasser R.B."/>
        </authorList>
    </citation>
    <scope>NUCLEOTIDE SEQUENCE [LARGE SCALE GENOMIC DNA]</scope>
</reference>
<name>A0A094ZN69_SCHHA</name>
<accession>A0A094ZN69</accession>
<dbReference type="EMBL" id="KL250695">
    <property type="protein sequence ID" value="KGB35542.1"/>
    <property type="molecule type" value="Genomic_DNA"/>
</dbReference>
<feature type="non-terminal residue" evidence="1">
    <location>
        <position position="1"/>
    </location>
</feature>
<gene>
    <name evidence="1" type="ORF">MS3_03799</name>
</gene>
<feature type="non-terminal residue" evidence="1">
    <location>
        <position position="104"/>
    </location>
</feature>
<sequence length="104" mass="11723">TVYYNFAQTTAYFWLSLTIGIVIADVLPDIISLKLKPELRYITSRSATAGVVVYKTGAPFAVPIWTLIMSLFALILYLVAKKFIVLNESMSANWLQLLFQSNIE</sequence>